<sequence length="267" mass="28853">MRWKGATVMVALMTITMAVAQQPKVRIVLRDRVAVANLTVRLGDIAEVTALSDEGEKLLPNLLDLPITPSPLPRYRRVLTAGEVATKLAQAGWRNSEFILDGAKQVVIIRTGKTLTASELESLLQKSLNMPVKLLLTPPPIIIPDGEVSVQTELPSSPRSLLPVTLFVNGQPVTTLKVLAQVGSNGHLTVSNRSLIANHHSPVAAFLVRRRQTVRLVTRVGNVIVEAQGTALQDGKLGDEILVTVAWSKTPLKGIVSGEREVTISAW</sequence>
<feature type="chain" id="PRO_5045642102" description="Flagella basal body P-ring formation protein FlgA SAF domain-containing protein" evidence="1">
    <location>
        <begin position="21"/>
        <end position="267"/>
    </location>
</feature>
<dbReference type="InterPro" id="IPR017585">
    <property type="entry name" value="SAF_FlgA"/>
</dbReference>
<organism evidence="3 4">
    <name type="scientific">Candidatus Fervidibacter sacchari</name>
    <dbReference type="NCBI Taxonomy" id="1448929"/>
    <lineage>
        <taxon>Bacteria</taxon>
        <taxon>Candidatus Fervidibacterota</taxon>
        <taxon>Candidatus Fervidibacter</taxon>
    </lineage>
</organism>
<dbReference type="EMBL" id="JANUCP010000003">
    <property type="protein sequence ID" value="MCS3919321.1"/>
    <property type="molecule type" value="Genomic_DNA"/>
</dbReference>
<reference evidence="3 4" key="1">
    <citation type="submission" date="2022-08" db="EMBL/GenBank/DDBJ databases">
        <title>Bacterial and archaeal communities from various locations to study Microbial Dark Matter (Phase II).</title>
        <authorList>
            <person name="Stepanauskas R."/>
        </authorList>
    </citation>
    <scope>NUCLEOTIDE SEQUENCE [LARGE SCALE GENOMIC DNA]</scope>
    <source>
        <strain evidence="3 4">PD1</strain>
    </source>
</reference>
<dbReference type="Proteomes" id="UP001204798">
    <property type="component" value="Unassembled WGS sequence"/>
</dbReference>
<comment type="caution">
    <text evidence="3">The sequence shown here is derived from an EMBL/GenBank/DDBJ whole genome shotgun (WGS) entry which is preliminary data.</text>
</comment>
<evidence type="ECO:0000313" key="3">
    <source>
        <dbReference type="EMBL" id="MCS3919321.1"/>
    </source>
</evidence>
<feature type="signal peptide" evidence="1">
    <location>
        <begin position="1"/>
        <end position="20"/>
    </location>
</feature>
<accession>A0ABT2EMZ0</accession>
<proteinExistence type="predicted"/>
<dbReference type="RefSeq" id="WP_259095632.1">
    <property type="nucleotide sequence ID" value="NZ_CP130454.1"/>
</dbReference>
<evidence type="ECO:0000259" key="2">
    <source>
        <dbReference type="Pfam" id="PF13144"/>
    </source>
</evidence>
<dbReference type="Gene3D" id="2.30.30.760">
    <property type="match status" value="1"/>
</dbReference>
<gene>
    <name evidence="3" type="ORF">M2350_001734</name>
</gene>
<keyword evidence="1" id="KW-0732">Signal</keyword>
<dbReference type="Pfam" id="PF13144">
    <property type="entry name" value="ChapFlgA"/>
    <property type="match status" value="1"/>
</dbReference>
<evidence type="ECO:0000313" key="4">
    <source>
        <dbReference type="Proteomes" id="UP001204798"/>
    </source>
</evidence>
<name>A0ABT2EMZ0_9BACT</name>
<protein>
    <recommendedName>
        <fullName evidence="2">Flagella basal body P-ring formation protein FlgA SAF domain-containing protein</fullName>
    </recommendedName>
</protein>
<evidence type="ECO:0000256" key="1">
    <source>
        <dbReference type="SAM" id="SignalP"/>
    </source>
</evidence>
<keyword evidence="4" id="KW-1185">Reference proteome</keyword>
<feature type="domain" description="Flagella basal body P-ring formation protein FlgA SAF" evidence="2">
    <location>
        <begin position="204"/>
        <end position="264"/>
    </location>
</feature>